<dbReference type="InterPro" id="IPR035919">
    <property type="entry name" value="EAL_sf"/>
</dbReference>
<organism evidence="3 4">
    <name type="scientific">Butyrivibrio fibrisolvens DSM 3071</name>
    <dbReference type="NCBI Taxonomy" id="1121131"/>
    <lineage>
        <taxon>Bacteria</taxon>
        <taxon>Bacillati</taxon>
        <taxon>Bacillota</taxon>
        <taxon>Clostridia</taxon>
        <taxon>Lachnospirales</taxon>
        <taxon>Lachnospiraceae</taxon>
        <taxon>Butyrivibrio</taxon>
    </lineage>
</organism>
<sequence length="650" mass="74857">MLSNVIGYEAYNIDVEVAFLIVSLIFFVFMNGTKPRRTTSYVYVFFGMLFSIIAPAISIAIAYIASDMTYEKLGMLRICMLSYIIIYSLILFDVSMYLCTLPYRNRSKESWYRIFCMAFVALMDLYCITSLFSGNMISYTGGELADISAFIIKMNHCGLVSSTFSLVFALTVTKDMPKVVRTIIFTVYPLCVLLLILQRTNTSHIILAMTYVIPLAVFFILFHSNPYDEILGLQNAYSLESRFEDNIFLKKPFYIGYLIIPSFNRLDFSKPTPEMADAFEAIVSYCRLAEDKYPNLYIYKQSAGTFTFIYEAPQTEENEKALDELGDIAEKTIKDIDNLATIIMIDMPCFKEIKTIAMAREMVNMLSKKHVNPLDNFRYRATLEDNKKFQERYRIEQELLDIRFRKDPDDERVVCYAQPIFEVESQSFRTAEALMRLKINGEMVSPGLFIPIAEETNCIHALTLVMLEKVCMELQKLEKEYDFECISVNCSAKEFTLPGLSEEVLGIIKKYGVDPKKIRLELTESAVADDNNKLKKNMYKLREQGISFYLDDFGTGYSAMARVIDLPFRTIKFDKTLLYQSIEDERMDGIVSNMIETLKNSGIMTLVEGVESDAQNDYSIIHGFEYIQGFHYAKPVPISELRNYFTKIKK</sequence>
<evidence type="ECO:0000313" key="4">
    <source>
        <dbReference type="Proteomes" id="UP000184278"/>
    </source>
</evidence>
<dbReference type="InterPro" id="IPR050706">
    <property type="entry name" value="Cyclic-di-GMP_PDE-like"/>
</dbReference>
<dbReference type="CDD" id="cd01948">
    <property type="entry name" value="EAL"/>
    <property type="match status" value="1"/>
</dbReference>
<name>A0A1M6EM72_BUTFI</name>
<dbReference type="Gene3D" id="3.20.20.450">
    <property type="entry name" value="EAL domain"/>
    <property type="match status" value="1"/>
</dbReference>
<gene>
    <name evidence="3" type="ORF">SAMN02745229_03751</name>
</gene>
<dbReference type="SUPFAM" id="SSF141868">
    <property type="entry name" value="EAL domain-like"/>
    <property type="match status" value="1"/>
</dbReference>
<keyword evidence="4" id="KW-1185">Reference proteome</keyword>
<feature type="transmembrane region" description="Helical" evidence="1">
    <location>
        <begin position="111"/>
        <end position="132"/>
    </location>
</feature>
<keyword evidence="1" id="KW-0472">Membrane</keyword>
<dbReference type="PANTHER" id="PTHR33121">
    <property type="entry name" value="CYCLIC DI-GMP PHOSPHODIESTERASE PDEF"/>
    <property type="match status" value="1"/>
</dbReference>
<dbReference type="Proteomes" id="UP000184278">
    <property type="component" value="Unassembled WGS sequence"/>
</dbReference>
<dbReference type="Pfam" id="PF00563">
    <property type="entry name" value="EAL"/>
    <property type="match status" value="1"/>
</dbReference>
<dbReference type="PANTHER" id="PTHR33121:SF70">
    <property type="entry name" value="SIGNALING PROTEIN YKOW"/>
    <property type="match status" value="1"/>
</dbReference>
<feature type="transmembrane region" description="Helical" evidence="1">
    <location>
        <begin position="12"/>
        <end position="29"/>
    </location>
</feature>
<keyword evidence="1" id="KW-0812">Transmembrane</keyword>
<feature type="transmembrane region" description="Helical" evidence="1">
    <location>
        <begin position="41"/>
        <end position="63"/>
    </location>
</feature>
<evidence type="ECO:0000313" key="3">
    <source>
        <dbReference type="EMBL" id="SHI86543.1"/>
    </source>
</evidence>
<evidence type="ECO:0000256" key="1">
    <source>
        <dbReference type="SAM" id="Phobius"/>
    </source>
</evidence>
<accession>A0A1M6EM72</accession>
<reference evidence="4" key="1">
    <citation type="submission" date="2016-11" db="EMBL/GenBank/DDBJ databases">
        <authorList>
            <person name="Varghese N."/>
            <person name="Submissions S."/>
        </authorList>
    </citation>
    <scope>NUCLEOTIDE SEQUENCE [LARGE SCALE GENOMIC DNA]</scope>
    <source>
        <strain evidence="4">DSM 3071</strain>
    </source>
</reference>
<dbReference type="STRING" id="1121131.SAMN02745229_03751"/>
<feature type="transmembrane region" description="Helical" evidence="1">
    <location>
        <begin position="75"/>
        <end position="99"/>
    </location>
</feature>
<proteinExistence type="predicted"/>
<keyword evidence="1" id="KW-1133">Transmembrane helix</keyword>
<dbReference type="PROSITE" id="PS50883">
    <property type="entry name" value="EAL"/>
    <property type="match status" value="1"/>
</dbReference>
<evidence type="ECO:0000259" key="2">
    <source>
        <dbReference type="PROSITE" id="PS50883"/>
    </source>
</evidence>
<feature type="transmembrane region" description="Helical" evidence="1">
    <location>
        <begin position="203"/>
        <end position="222"/>
    </location>
</feature>
<dbReference type="AlphaFoldDB" id="A0A1M6EM72"/>
<protein>
    <submittedName>
        <fullName evidence="3">EAL domain, c-di-GMP-specific phosphodiesterase class I (Or its enzymatically inactive variant)</fullName>
    </submittedName>
</protein>
<dbReference type="EMBL" id="FQXK01000044">
    <property type="protein sequence ID" value="SHI86543.1"/>
    <property type="molecule type" value="Genomic_DNA"/>
</dbReference>
<dbReference type="GO" id="GO:0071111">
    <property type="term" value="F:cyclic-guanylate-specific phosphodiesterase activity"/>
    <property type="evidence" value="ECO:0007669"/>
    <property type="project" value="InterPro"/>
</dbReference>
<dbReference type="SMART" id="SM00052">
    <property type="entry name" value="EAL"/>
    <property type="match status" value="1"/>
</dbReference>
<feature type="domain" description="EAL" evidence="2">
    <location>
        <begin position="392"/>
        <end position="649"/>
    </location>
</feature>
<dbReference type="InterPro" id="IPR001633">
    <property type="entry name" value="EAL_dom"/>
</dbReference>
<feature type="transmembrane region" description="Helical" evidence="1">
    <location>
        <begin position="179"/>
        <end position="197"/>
    </location>
</feature>